<protein>
    <submittedName>
        <fullName evidence="2">Uncharacterized protein</fullName>
    </submittedName>
</protein>
<feature type="region of interest" description="Disordered" evidence="1">
    <location>
        <begin position="1"/>
        <end position="21"/>
    </location>
</feature>
<evidence type="ECO:0000313" key="3">
    <source>
        <dbReference type="Proteomes" id="UP001460270"/>
    </source>
</evidence>
<name>A0AAW0PXL2_9GOBI</name>
<dbReference type="AlphaFoldDB" id="A0AAW0PXL2"/>
<dbReference type="Proteomes" id="UP001460270">
    <property type="component" value="Unassembled WGS sequence"/>
</dbReference>
<gene>
    <name evidence="2" type="ORF">WMY93_005873</name>
</gene>
<accession>A0AAW0PXL2</accession>
<organism evidence="2 3">
    <name type="scientific">Mugilogobius chulae</name>
    <name type="common">yellowstripe goby</name>
    <dbReference type="NCBI Taxonomy" id="88201"/>
    <lineage>
        <taxon>Eukaryota</taxon>
        <taxon>Metazoa</taxon>
        <taxon>Chordata</taxon>
        <taxon>Craniata</taxon>
        <taxon>Vertebrata</taxon>
        <taxon>Euteleostomi</taxon>
        <taxon>Actinopterygii</taxon>
        <taxon>Neopterygii</taxon>
        <taxon>Teleostei</taxon>
        <taxon>Neoteleostei</taxon>
        <taxon>Acanthomorphata</taxon>
        <taxon>Gobiaria</taxon>
        <taxon>Gobiiformes</taxon>
        <taxon>Gobioidei</taxon>
        <taxon>Gobiidae</taxon>
        <taxon>Gobionellinae</taxon>
        <taxon>Mugilogobius</taxon>
    </lineage>
</organism>
<dbReference type="EMBL" id="JBBPFD010000004">
    <property type="protein sequence ID" value="KAK7929478.1"/>
    <property type="molecule type" value="Genomic_DNA"/>
</dbReference>
<reference evidence="3" key="1">
    <citation type="submission" date="2024-04" db="EMBL/GenBank/DDBJ databases">
        <title>Salinicola lusitanus LLJ914,a marine bacterium isolated from the Okinawa Trough.</title>
        <authorList>
            <person name="Li J."/>
        </authorList>
    </citation>
    <scope>NUCLEOTIDE SEQUENCE [LARGE SCALE GENOMIC DNA]</scope>
</reference>
<evidence type="ECO:0000313" key="2">
    <source>
        <dbReference type="EMBL" id="KAK7929478.1"/>
    </source>
</evidence>
<comment type="caution">
    <text evidence="2">The sequence shown here is derived from an EMBL/GenBank/DDBJ whole genome shotgun (WGS) entry which is preliminary data.</text>
</comment>
<feature type="compositionally biased region" description="Basic and acidic residues" evidence="1">
    <location>
        <begin position="121"/>
        <end position="161"/>
    </location>
</feature>
<feature type="compositionally biased region" description="Basic and acidic residues" evidence="1">
    <location>
        <begin position="102"/>
        <end position="113"/>
    </location>
</feature>
<evidence type="ECO:0000256" key="1">
    <source>
        <dbReference type="SAM" id="MobiDB-lite"/>
    </source>
</evidence>
<feature type="compositionally biased region" description="Basic and acidic residues" evidence="1">
    <location>
        <begin position="182"/>
        <end position="192"/>
    </location>
</feature>
<proteinExistence type="predicted"/>
<feature type="region of interest" description="Disordered" evidence="1">
    <location>
        <begin position="49"/>
        <end position="202"/>
    </location>
</feature>
<keyword evidence="3" id="KW-1185">Reference proteome</keyword>
<sequence length="202" mass="22456">MEGRCIGQMYGERAEEDQDSSRLRAGCHKTGYENEIINACQLDFNQNQKEEGQALREERARDVFGGRLDGAVEGRDRSMGRSRSSSCGESRGEGGPGAPCAQEERLNDVDRRVRASIPGGRPEEETRAVEERSHSEGERREPRQARGGRLGDRQRGARSAESRTGTGSGPRRSWNWKVRSSRTNDMRAELSRRSAAAGEGFK</sequence>
<feature type="compositionally biased region" description="Basic and acidic residues" evidence="1">
    <location>
        <begin position="49"/>
        <end position="79"/>
    </location>
</feature>